<evidence type="ECO:0000313" key="3">
    <source>
        <dbReference type="Proteomes" id="UP000320333"/>
    </source>
</evidence>
<dbReference type="AlphaFoldDB" id="A0A507FA25"/>
<accession>A0A507FA25</accession>
<evidence type="ECO:0000256" key="1">
    <source>
        <dbReference type="SAM" id="Phobius"/>
    </source>
</evidence>
<feature type="transmembrane region" description="Helical" evidence="1">
    <location>
        <begin position="217"/>
        <end position="241"/>
    </location>
</feature>
<keyword evidence="1" id="KW-0812">Transmembrane</keyword>
<gene>
    <name evidence="2" type="ORF">CcCBS67573_g05546</name>
</gene>
<protein>
    <recommendedName>
        <fullName evidence="4">Transmembrane protein</fullName>
    </recommendedName>
</protein>
<proteinExistence type="predicted"/>
<reference evidence="2 3" key="1">
    <citation type="journal article" date="2019" name="Sci. Rep.">
        <title>Comparative genomics of chytrid fungi reveal insights into the obligate biotrophic and pathogenic lifestyle of Synchytrium endobioticum.</title>
        <authorList>
            <person name="van de Vossenberg B.T.L.H."/>
            <person name="Warris S."/>
            <person name="Nguyen H.D.T."/>
            <person name="van Gent-Pelzer M.P.E."/>
            <person name="Joly D.L."/>
            <person name="van de Geest H.C."/>
            <person name="Bonants P.J.M."/>
            <person name="Smith D.S."/>
            <person name="Levesque C.A."/>
            <person name="van der Lee T.A.J."/>
        </authorList>
    </citation>
    <scope>NUCLEOTIDE SEQUENCE [LARGE SCALE GENOMIC DNA]</scope>
    <source>
        <strain evidence="2 3">CBS 675.73</strain>
    </source>
</reference>
<keyword evidence="1" id="KW-1133">Transmembrane helix</keyword>
<organism evidence="2 3">
    <name type="scientific">Chytriomyces confervae</name>
    <dbReference type="NCBI Taxonomy" id="246404"/>
    <lineage>
        <taxon>Eukaryota</taxon>
        <taxon>Fungi</taxon>
        <taxon>Fungi incertae sedis</taxon>
        <taxon>Chytridiomycota</taxon>
        <taxon>Chytridiomycota incertae sedis</taxon>
        <taxon>Chytridiomycetes</taxon>
        <taxon>Chytridiales</taxon>
        <taxon>Chytriomycetaceae</taxon>
        <taxon>Chytriomyces</taxon>
    </lineage>
</organism>
<comment type="caution">
    <text evidence="2">The sequence shown here is derived from an EMBL/GenBank/DDBJ whole genome shotgun (WGS) entry which is preliminary data.</text>
</comment>
<dbReference type="OrthoDB" id="2126657at2759"/>
<dbReference type="EMBL" id="QEAP01000203">
    <property type="protein sequence ID" value="TPX73181.1"/>
    <property type="molecule type" value="Genomic_DNA"/>
</dbReference>
<evidence type="ECO:0008006" key="4">
    <source>
        <dbReference type="Google" id="ProtNLM"/>
    </source>
</evidence>
<keyword evidence="3" id="KW-1185">Reference proteome</keyword>
<sequence>MGVSDDLIPHAQLTVSSTDTTQDCSPSKCNASNVAAVGQNGFWRSAPQNESTCQQQWLNARFDTLRVVHSFSIQYREGFVPPSVVQTDSNSPVVPLFVFELTSAAWDGGVVAVDATSALRCVSSSAYDVDRTRTVLDTCTIEWVAGLTDSGHTGARWTWTPIQSSAGSCRVAVVEMILTGSNAEDLVSSVVDKVGNTGPMYPTLPPPPPNDTRLPPAAIGGITVGVLGLVALSIVGVLCLVRKRNLEKRKRARRLLADSTTASFLMGE</sequence>
<dbReference type="Gene3D" id="2.60.120.260">
    <property type="entry name" value="Galactose-binding domain-like"/>
    <property type="match status" value="1"/>
</dbReference>
<dbReference type="Proteomes" id="UP000320333">
    <property type="component" value="Unassembled WGS sequence"/>
</dbReference>
<evidence type="ECO:0000313" key="2">
    <source>
        <dbReference type="EMBL" id="TPX73181.1"/>
    </source>
</evidence>
<keyword evidence="1" id="KW-0472">Membrane</keyword>
<name>A0A507FA25_9FUNG</name>